<evidence type="ECO:0008006" key="5">
    <source>
        <dbReference type="Google" id="ProtNLM"/>
    </source>
</evidence>
<proteinExistence type="predicted"/>
<reference evidence="3 4" key="1">
    <citation type="journal article" date="2024" name="IMA Fungus">
        <title>IMA Genome - F19 : A genome assembly and annotation guide to empower mycologists, including annotated draft genome sequences of Ceratocystis pirilliformis, Diaporthe australafricana, Fusarium ophioides, Paecilomyces lecythidis, and Sporothrix stenoceras.</title>
        <authorList>
            <person name="Aylward J."/>
            <person name="Wilson A.M."/>
            <person name="Visagie C.M."/>
            <person name="Spraker J."/>
            <person name="Barnes I."/>
            <person name="Buitendag C."/>
            <person name="Ceriani C."/>
            <person name="Del Mar Angel L."/>
            <person name="du Plessis D."/>
            <person name="Fuchs T."/>
            <person name="Gasser K."/>
            <person name="Kramer D."/>
            <person name="Li W."/>
            <person name="Munsamy K."/>
            <person name="Piso A."/>
            <person name="Price J.L."/>
            <person name="Sonnekus B."/>
            <person name="Thomas C."/>
            <person name="van der Nest A."/>
            <person name="van Dijk A."/>
            <person name="van Heerden A."/>
            <person name="van Vuuren N."/>
            <person name="Yilmaz N."/>
            <person name="Duong T.A."/>
            <person name="van der Merwe N.A."/>
            <person name="Wingfield M.J."/>
            <person name="Wingfield B.D."/>
        </authorList>
    </citation>
    <scope>NUCLEOTIDE SEQUENCE [LARGE SCALE GENOMIC DNA]</scope>
    <source>
        <strain evidence="3 4">CMW 18167</strain>
    </source>
</reference>
<feature type="transmembrane region" description="Helical" evidence="2">
    <location>
        <begin position="22"/>
        <end position="43"/>
    </location>
</feature>
<keyword evidence="2" id="KW-0472">Membrane</keyword>
<accession>A0ABR3XHR8</accession>
<protein>
    <recommendedName>
        <fullName evidence="5">Transmembrane protein</fullName>
    </recommendedName>
</protein>
<dbReference type="EMBL" id="JAVDPF010000017">
    <property type="protein sequence ID" value="KAL1875511.1"/>
    <property type="molecule type" value="Genomic_DNA"/>
</dbReference>
<evidence type="ECO:0000256" key="1">
    <source>
        <dbReference type="SAM" id="MobiDB-lite"/>
    </source>
</evidence>
<keyword evidence="2" id="KW-1133">Transmembrane helix</keyword>
<keyword evidence="2" id="KW-0812">Transmembrane</keyword>
<evidence type="ECO:0000256" key="2">
    <source>
        <dbReference type="SAM" id="Phobius"/>
    </source>
</evidence>
<evidence type="ECO:0000313" key="3">
    <source>
        <dbReference type="EMBL" id="KAL1875511.1"/>
    </source>
</evidence>
<comment type="caution">
    <text evidence="3">The sequence shown here is derived from an EMBL/GenBank/DDBJ whole genome shotgun (WGS) entry which is preliminary data.</text>
</comment>
<feature type="region of interest" description="Disordered" evidence="1">
    <location>
        <begin position="54"/>
        <end position="85"/>
    </location>
</feature>
<sequence length="85" mass="9231">MSQNQKAHSSEVKTLGRSPRSLTAPLAAFTMALVLGSWCISSIRSARRDARYHISDRDESASARGQGSGSEPGWLAKALEESKRK</sequence>
<name>A0ABR3XHR8_9EURO</name>
<dbReference type="Proteomes" id="UP001583193">
    <property type="component" value="Unassembled WGS sequence"/>
</dbReference>
<keyword evidence="4" id="KW-1185">Reference proteome</keyword>
<organism evidence="3 4">
    <name type="scientific">Paecilomyces lecythidis</name>
    <dbReference type="NCBI Taxonomy" id="3004212"/>
    <lineage>
        <taxon>Eukaryota</taxon>
        <taxon>Fungi</taxon>
        <taxon>Dikarya</taxon>
        <taxon>Ascomycota</taxon>
        <taxon>Pezizomycotina</taxon>
        <taxon>Eurotiomycetes</taxon>
        <taxon>Eurotiomycetidae</taxon>
        <taxon>Eurotiales</taxon>
        <taxon>Thermoascaceae</taxon>
        <taxon>Paecilomyces</taxon>
    </lineage>
</organism>
<evidence type="ECO:0000313" key="4">
    <source>
        <dbReference type="Proteomes" id="UP001583193"/>
    </source>
</evidence>
<gene>
    <name evidence="3" type="ORF">Plec18167_005447</name>
</gene>